<keyword evidence="2" id="KW-1185">Reference proteome</keyword>
<dbReference type="OrthoDB" id="9996755at2"/>
<protein>
    <submittedName>
        <fullName evidence="1">Uncharacterized protein</fullName>
    </submittedName>
</protein>
<evidence type="ECO:0000313" key="1">
    <source>
        <dbReference type="EMBL" id="AWN38174.1"/>
    </source>
</evidence>
<dbReference type="EMBL" id="CP029551">
    <property type="protein sequence ID" value="AWN38174.1"/>
    <property type="molecule type" value="Genomic_DNA"/>
</dbReference>
<dbReference type="AlphaFoldDB" id="A0A2U8VWI3"/>
<sequence length="88" mass="9623">MEHVSEGDPQAGPAFGRTASLLAEIAVILRVDPVIFFDGEIRKRVDQDLAVDELADLLALLRSVDGPDLRAAARDLIRALKRNEADED</sequence>
<accession>A0A2U8VWI3</accession>
<dbReference type="Proteomes" id="UP000246058">
    <property type="component" value="Chromosome"/>
</dbReference>
<evidence type="ECO:0000313" key="2">
    <source>
        <dbReference type="Proteomes" id="UP000246058"/>
    </source>
</evidence>
<name>A0A2U8VWI3_9HYPH</name>
<dbReference type="KEGG" id="meti:DK427_22560"/>
<reference evidence="1 2" key="1">
    <citation type="submission" date="2018-05" db="EMBL/GenBank/DDBJ databases">
        <title>Complete Genome Sequence of Methylobacterium sp. 17Sr1-43.</title>
        <authorList>
            <person name="Srinivasan S."/>
        </authorList>
    </citation>
    <scope>NUCLEOTIDE SEQUENCE [LARGE SCALE GENOMIC DNA]</scope>
    <source>
        <strain evidence="1 2">17Sr1-43</strain>
    </source>
</reference>
<gene>
    <name evidence="1" type="ORF">DK427_22560</name>
</gene>
<organism evidence="1 2">
    <name type="scientific">Methylobacterium radiodurans</name>
    <dbReference type="NCBI Taxonomy" id="2202828"/>
    <lineage>
        <taxon>Bacteria</taxon>
        <taxon>Pseudomonadati</taxon>
        <taxon>Pseudomonadota</taxon>
        <taxon>Alphaproteobacteria</taxon>
        <taxon>Hyphomicrobiales</taxon>
        <taxon>Methylobacteriaceae</taxon>
        <taxon>Methylobacterium</taxon>
    </lineage>
</organism>
<proteinExistence type="predicted"/>
<dbReference type="RefSeq" id="WP_109953331.1">
    <property type="nucleotide sequence ID" value="NZ_CP029551.1"/>
</dbReference>